<evidence type="ECO:0000256" key="2">
    <source>
        <dbReference type="ARBA" id="ARBA00022840"/>
    </source>
</evidence>
<dbReference type="EMBL" id="LXQA010106899">
    <property type="protein sequence ID" value="MCI17756.1"/>
    <property type="molecule type" value="Genomic_DNA"/>
</dbReference>
<dbReference type="SUPFAM" id="SSF100920">
    <property type="entry name" value="Heat shock protein 70kD (HSP70), peptide-binding domain"/>
    <property type="match status" value="1"/>
</dbReference>
<sequence>VITELSSKTSVEVDLDLGYGSKICKVVTRQEFEDVNKEVFKNINDVIIVGGCCNIPMVKNLVTKICKGKEIYKGMNPLIAILCGAAAVAGVVDDAIGNMDLFTSQVTLHAIGIRVDGQKSIPAIPRNTSVPTAWDIVFSTINDNQTTTLIVVYKGDEEGQKAEENKVLGNFKITEIPKAPKGVPEITVSMTIDHRPSDQQSAIPVIEERMTKFDDGQNGWR</sequence>
<dbReference type="Gene3D" id="2.60.34.10">
    <property type="entry name" value="Substrate Binding Domain Of DNAk, Chain A, domain 1"/>
    <property type="match status" value="1"/>
</dbReference>
<feature type="non-terminal residue" evidence="3">
    <location>
        <position position="221"/>
    </location>
</feature>
<dbReference type="SUPFAM" id="SSF53067">
    <property type="entry name" value="Actin-like ATPase domain"/>
    <property type="match status" value="1"/>
</dbReference>
<dbReference type="InterPro" id="IPR043129">
    <property type="entry name" value="ATPase_NBD"/>
</dbReference>
<dbReference type="Pfam" id="PF00012">
    <property type="entry name" value="HSP70"/>
    <property type="match status" value="1"/>
</dbReference>
<proteinExistence type="predicted"/>
<dbReference type="InterPro" id="IPR013126">
    <property type="entry name" value="Hsp_70_fam"/>
</dbReference>
<organism evidence="3 4">
    <name type="scientific">Trifolium medium</name>
    <dbReference type="NCBI Taxonomy" id="97028"/>
    <lineage>
        <taxon>Eukaryota</taxon>
        <taxon>Viridiplantae</taxon>
        <taxon>Streptophyta</taxon>
        <taxon>Embryophyta</taxon>
        <taxon>Tracheophyta</taxon>
        <taxon>Spermatophyta</taxon>
        <taxon>Magnoliopsida</taxon>
        <taxon>eudicotyledons</taxon>
        <taxon>Gunneridae</taxon>
        <taxon>Pentapetalae</taxon>
        <taxon>rosids</taxon>
        <taxon>fabids</taxon>
        <taxon>Fabales</taxon>
        <taxon>Fabaceae</taxon>
        <taxon>Papilionoideae</taxon>
        <taxon>50 kb inversion clade</taxon>
        <taxon>NPAAA clade</taxon>
        <taxon>Hologalegina</taxon>
        <taxon>IRL clade</taxon>
        <taxon>Trifolieae</taxon>
        <taxon>Trifolium</taxon>
    </lineage>
</organism>
<dbReference type="Gene3D" id="3.30.420.40">
    <property type="match status" value="2"/>
</dbReference>
<dbReference type="AlphaFoldDB" id="A0A392Q2H1"/>
<dbReference type="PANTHER" id="PTHR19375">
    <property type="entry name" value="HEAT SHOCK PROTEIN 70KDA"/>
    <property type="match status" value="1"/>
</dbReference>
<accession>A0A392Q2H1</accession>
<keyword evidence="1" id="KW-0547">Nucleotide-binding</keyword>
<name>A0A392Q2H1_9FABA</name>
<comment type="caution">
    <text evidence="3">The sequence shown here is derived from an EMBL/GenBank/DDBJ whole genome shotgun (WGS) entry which is preliminary data.</text>
</comment>
<dbReference type="Gene3D" id="3.90.640.10">
    <property type="entry name" value="Actin, Chain A, domain 4"/>
    <property type="match status" value="1"/>
</dbReference>
<dbReference type="GO" id="GO:0140662">
    <property type="term" value="F:ATP-dependent protein folding chaperone"/>
    <property type="evidence" value="ECO:0007669"/>
    <property type="project" value="InterPro"/>
</dbReference>
<evidence type="ECO:0000313" key="3">
    <source>
        <dbReference type="EMBL" id="MCI17756.1"/>
    </source>
</evidence>
<reference evidence="3 4" key="1">
    <citation type="journal article" date="2018" name="Front. Plant Sci.">
        <title>Red Clover (Trifolium pratense) and Zigzag Clover (T. medium) - A Picture of Genomic Similarities and Differences.</title>
        <authorList>
            <person name="Dluhosova J."/>
            <person name="Istvanek J."/>
            <person name="Nedelnik J."/>
            <person name="Repkova J."/>
        </authorList>
    </citation>
    <scope>NUCLEOTIDE SEQUENCE [LARGE SCALE GENOMIC DNA]</scope>
    <source>
        <strain evidence="4">cv. 10/8</strain>
        <tissue evidence="3">Leaf</tissue>
    </source>
</reference>
<keyword evidence="2" id="KW-0067">ATP-binding</keyword>
<dbReference type="InterPro" id="IPR029047">
    <property type="entry name" value="HSP70_peptide-bd_sf"/>
</dbReference>
<dbReference type="GO" id="GO:0005524">
    <property type="term" value="F:ATP binding"/>
    <property type="evidence" value="ECO:0007669"/>
    <property type="project" value="UniProtKB-KW"/>
</dbReference>
<feature type="non-terminal residue" evidence="3">
    <location>
        <position position="1"/>
    </location>
</feature>
<protein>
    <submittedName>
        <fullName evidence="3">Heat-shock protein</fullName>
    </submittedName>
</protein>
<evidence type="ECO:0000313" key="4">
    <source>
        <dbReference type="Proteomes" id="UP000265520"/>
    </source>
</evidence>
<evidence type="ECO:0000256" key="1">
    <source>
        <dbReference type="ARBA" id="ARBA00022741"/>
    </source>
</evidence>
<dbReference type="PRINTS" id="PR00301">
    <property type="entry name" value="HEATSHOCK70"/>
</dbReference>
<keyword evidence="4" id="KW-1185">Reference proteome</keyword>
<dbReference type="Proteomes" id="UP000265520">
    <property type="component" value="Unassembled WGS sequence"/>
</dbReference>